<dbReference type="EMBL" id="BAAANN010000009">
    <property type="protein sequence ID" value="GAA1955863.1"/>
    <property type="molecule type" value="Genomic_DNA"/>
</dbReference>
<proteinExistence type="predicted"/>
<dbReference type="Gene3D" id="3.30.750.24">
    <property type="entry name" value="STAS domain"/>
    <property type="match status" value="1"/>
</dbReference>
<evidence type="ECO:0000313" key="4">
    <source>
        <dbReference type="Proteomes" id="UP001501116"/>
    </source>
</evidence>
<dbReference type="Pfam" id="PF01740">
    <property type="entry name" value="STAS"/>
    <property type="match status" value="1"/>
</dbReference>
<gene>
    <name evidence="3" type="ORF">GCM10009754_27060</name>
</gene>
<sequence>MLIATHGLRWTDSHRRRRRIHCSTMRTHRGDEPPHWSPSSRGGPELLTVRAHETTPSVRVVRLCGQLNHDTAPELDRVVTRQVAARPRLLVLDLVEPFWLRPDGVPALVRCAFEADRAGITLSLVGAEGTEAARRLDAAGWAEMFRFHCSVGDAIKAAG</sequence>
<feature type="domain" description="STAS" evidence="2">
    <location>
        <begin position="56"/>
        <end position="158"/>
    </location>
</feature>
<accession>A0ABP5C0Z3</accession>
<keyword evidence="4" id="KW-1185">Reference proteome</keyword>
<name>A0ABP5C0Z3_9PSEU</name>
<protein>
    <recommendedName>
        <fullName evidence="2">STAS domain-containing protein</fullName>
    </recommendedName>
</protein>
<dbReference type="SUPFAM" id="SSF52091">
    <property type="entry name" value="SpoIIaa-like"/>
    <property type="match status" value="1"/>
</dbReference>
<dbReference type="Proteomes" id="UP001501116">
    <property type="component" value="Unassembled WGS sequence"/>
</dbReference>
<dbReference type="InterPro" id="IPR002645">
    <property type="entry name" value="STAS_dom"/>
</dbReference>
<comment type="caution">
    <text evidence="3">The sequence shown here is derived from an EMBL/GenBank/DDBJ whole genome shotgun (WGS) entry which is preliminary data.</text>
</comment>
<reference evidence="4" key="1">
    <citation type="journal article" date="2019" name="Int. J. Syst. Evol. Microbiol.">
        <title>The Global Catalogue of Microorganisms (GCM) 10K type strain sequencing project: providing services to taxonomists for standard genome sequencing and annotation.</title>
        <authorList>
            <consortium name="The Broad Institute Genomics Platform"/>
            <consortium name="The Broad Institute Genome Sequencing Center for Infectious Disease"/>
            <person name="Wu L."/>
            <person name="Ma J."/>
        </authorList>
    </citation>
    <scope>NUCLEOTIDE SEQUENCE [LARGE SCALE GENOMIC DNA]</scope>
    <source>
        <strain evidence="4">JCM 14545</strain>
    </source>
</reference>
<dbReference type="CDD" id="cd07043">
    <property type="entry name" value="STAS_anti-anti-sigma_factors"/>
    <property type="match status" value="1"/>
</dbReference>
<evidence type="ECO:0000313" key="3">
    <source>
        <dbReference type="EMBL" id="GAA1955863.1"/>
    </source>
</evidence>
<evidence type="ECO:0000259" key="2">
    <source>
        <dbReference type="PROSITE" id="PS50801"/>
    </source>
</evidence>
<feature type="region of interest" description="Disordered" evidence="1">
    <location>
        <begin position="26"/>
        <end position="45"/>
    </location>
</feature>
<evidence type="ECO:0000256" key="1">
    <source>
        <dbReference type="SAM" id="MobiDB-lite"/>
    </source>
</evidence>
<dbReference type="InterPro" id="IPR036513">
    <property type="entry name" value="STAS_dom_sf"/>
</dbReference>
<dbReference type="PROSITE" id="PS50801">
    <property type="entry name" value="STAS"/>
    <property type="match status" value="1"/>
</dbReference>
<organism evidence="3 4">
    <name type="scientific">Amycolatopsis minnesotensis</name>
    <dbReference type="NCBI Taxonomy" id="337894"/>
    <lineage>
        <taxon>Bacteria</taxon>
        <taxon>Bacillati</taxon>
        <taxon>Actinomycetota</taxon>
        <taxon>Actinomycetes</taxon>
        <taxon>Pseudonocardiales</taxon>
        <taxon>Pseudonocardiaceae</taxon>
        <taxon>Amycolatopsis</taxon>
    </lineage>
</organism>